<evidence type="ECO:0000313" key="13">
    <source>
        <dbReference type="Proteomes" id="UP000824056"/>
    </source>
</evidence>
<dbReference type="GO" id="GO:0000156">
    <property type="term" value="F:phosphorelay response regulator activity"/>
    <property type="evidence" value="ECO:0007669"/>
    <property type="project" value="TreeGrafter"/>
</dbReference>
<keyword evidence="6" id="KW-0804">Transcription</keyword>
<dbReference type="GO" id="GO:0005829">
    <property type="term" value="C:cytosol"/>
    <property type="evidence" value="ECO:0007669"/>
    <property type="project" value="TreeGrafter"/>
</dbReference>
<feature type="modified residue" description="4-aspartylphosphate" evidence="8">
    <location>
        <position position="52"/>
    </location>
</feature>
<keyword evidence="4" id="KW-0805">Transcription regulation</keyword>
<dbReference type="AlphaFoldDB" id="A0A9D2FUA4"/>
<comment type="caution">
    <text evidence="12">The sequence shown here is derived from an EMBL/GenBank/DDBJ whole genome shotgun (WGS) entry which is preliminary data.</text>
</comment>
<protein>
    <recommendedName>
        <fullName evidence="1">Stage 0 sporulation protein A homolog</fullName>
    </recommendedName>
</protein>
<evidence type="ECO:0000256" key="5">
    <source>
        <dbReference type="ARBA" id="ARBA00023125"/>
    </source>
</evidence>
<proteinExistence type="predicted"/>
<keyword evidence="5 9" id="KW-0238">DNA-binding</keyword>
<dbReference type="Pfam" id="PF00486">
    <property type="entry name" value="Trans_reg_C"/>
    <property type="match status" value="1"/>
</dbReference>
<evidence type="ECO:0000313" key="12">
    <source>
        <dbReference type="EMBL" id="HIZ66746.1"/>
    </source>
</evidence>
<dbReference type="InterPro" id="IPR011006">
    <property type="entry name" value="CheY-like_superfamily"/>
</dbReference>
<keyword evidence="3" id="KW-0902">Two-component regulatory system</keyword>
<feature type="domain" description="OmpR/PhoB-type" evidence="11">
    <location>
        <begin position="128"/>
        <end position="226"/>
    </location>
</feature>
<evidence type="ECO:0000256" key="7">
    <source>
        <dbReference type="ARBA" id="ARBA00024867"/>
    </source>
</evidence>
<feature type="domain" description="Response regulatory" evidence="10">
    <location>
        <begin position="3"/>
        <end position="116"/>
    </location>
</feature>
<evidence type="ECO:0000256" key="6">
    <source>
        <dbReference type="ARBA" id="ARBA00023163"/>
    </source>
</evidence>
<dbReference type="PROSITE" id="PS50110">
    <property type="entry name" value="RESPONSE_REGULATORY"/>
    <property type="match status" value="1"/>
</dbReference>
<evidence type="ECO:0000256" key="9">
    <source>
        <dbReference type="PROSITE-ProRule" id="PRU01091"/>
    </source>
</evidence>
<reference evidence="12" key="1">
    <citation type="journal article" date="2021" name="PeerJ">
        <title>Extensive microbial diversity within the chicken gut microbiome revealed by metagenomics and culture.</title>
        <authorList>
            <person name="Gilroy R."/>
            <person name="Ravi A."/>
            <person name="Getino M."/>
            <person name="Pursley I."/>
            <person name="Horton D.L."/>
            <person name="Alikhan N.F."/>
            <person name="Baker D."/>
            <person name="Gharbi K."/>
            <person name="Hall N."/>
            <person name="Watson M."/>
            <person name="Adriaenssens E.M."/>
            <person name="Foster-Nyarko E."/>
            <person name="Jarju S."/>
            <person name="Secka A."/>
            <person name="Antonio M."/>
            <person name="Oren A."/>
            <person name="Chaudhuri R.R."/>
            <person name="La Ragione R."/>
            <person name="Hildebrand F."/>
            <person name="Pallen M.J."/>
        </authorList>
    </citation>
    <scope>NUCLEOTIDE SEQUENCE</scope>
    <source>
        <strain evidence="12">1068</strain>
    </source>
</reference>
<dbReference type="SUPFAM" id="SSF46894">
    <property type="entry name" value="C-terminal effector domain of the bipartite response regulators"/>
    <property type="match status" value="1"/>
</dbReference>
<dbReference type="GO" id="GO:0006355">
    <property type="term" value="P:regulation of DNA-templated transcription"/>
    <property type="evidence" value="ECO:0007669"/>
    <property type="project" value="InterPro"/>
</dbReference>
<gene>
    <name evidence="12" type="ORF">H9809_12770</name>
</gene>
<dbReference type="PANTHER" id="PTHR48111">
    <property type="entry name" value="REGULATOR OF RPOS"/>
    <property type="match status" value="1"/>
</dbReference>
<dbReference type="SMART" id="SM00862">
    <property type="entry name" value="Trans_reg_C"/>
    <property type="match status" value="1"/>
</dbReference>
<evidence type="ECO:0000259" key="11">
    <source>
        <dbReference type="PROSITE" id="PS51755"/>
    </source>
</evidence>
<dbReference type="CDD" id="cd00383">
    <property type="entry name" value="trans_reg_C"/>
    <property type="match status" value="1"/>
</dbReference>
<dbReference type="SMART" id="SM00448">
    <property type="entry name" value="REC"/>
    <property type="match status" value="1"/>
</dbReference>
<dbReference type="PROSITE" id="PS51755">
    <property type="entry name" value="OMPR_PHOB"/>
    <property type="match status" value="1"/>
</dbReference>
<feature type="DNA-binding region" description="OmpR/PhoB-type" evidence="9">
    <location>
        <begin position="128"/>
        <end position="226"/>
    </location>
</feature>
<dbReference type="Gene3D" id="6.10.250.690">
    <property type="match status" value="1"/>
</dbReference>
<name>A0A9D2FUA4_9FIRM</name>
<dbReference type="Gene3D" id="3.40.50.2300">
    <property type="match status" value="1"/>
</dbReference>
<evidence type="ECO:0000256" key="4">
    <source>
        <dbReference type="ARBA" id="ARBA00023015"/>
    </source>
</evidence>
<reference evidence="12" key="2">
    <citation type="submission" date="2021-04" db="EMBL/GenBank/DDBJ databases">
        <authorList>
            <person name="Gilroy R."/>
        </authorList>
    </citation>
    <scope>NUCLEOTIDE SEQUENCE</scope>
    <source>
        <strain evidence="12">1068</strain>
    </source>
</reference>
<sequence length="226" mass="25683">MTKILIVEDDSVINGLIKEYLTENGFHCCQAFSGTEGRLLFDMESFDLVLLDLMLPGLTGQELTAHIRTQSQIPIIVLSAKTALEDKVGLLSGGADDYLTKPFELEELLVRIQVQLRHKKDSEKKEENHVLRYKDWVLDTRAMTFKAAGTSVELTAHEFGILSLLVKHPKKVFTKQEIFEAVWQQDYFVEDKTINVHISNIRGKLKKTGTDSFIQTVWGIGFKLLE</sequence>
<keyword evidence="2 8" id="KW-0597">Phosphoprotein</keyword>
<dbReference type="InterPro" id="IPR036388">
    <property type="entry name" value="WH-like_DNA-bd_sf"/>
</dbReference>
<organism evidence="12 13">
    <name type="scientific">Candidatus Blautia pullicola</name>
    <dbReference type="NCBI Taxonomy" id="2838498"/>
    <lineage>
        <taxon>Bacteria</taxon>
        <taxon>Bacillati</taxon>
        <taxon>Bacillota</taxon>
        <taxon>Clostridia</taxon>
        <taxon>Lachnospirales</taxon>
        <taxon>Lachnospiraceae</taxon>
        <taxon>Blautia</taxon>
    </lineage>
</organism>
<dbReference type="Pfam" id="PF00072">
    <property type="entry name" value="Response_reg"/>
    <property type="match status" value="1"/>
</dbReference>
<dbReference type="InterPro" id="IPR001867">
    <property type="entry name" value="OmpR/PhoB-type_DNA-bd"/>
</dbReference>
<dbReference type="SUPFAM" id="SSF52172">
    <property type="entry name" value="CheY-like"/>
    <property type="match status" value="1"/>
</dbReference>
<dbReference type="GO" id="GO:0032993">
    <property type="term" value="C:protein-DNA complex"/>
    <property type="evidence" value="ECO:0007669"/>
    <property type="project" value="TreeGrafter"/>
</dbReference>
<dbReference type="GO" id="GO:0000976">
    <property type="term" value="F:transcription cis-regulatory region binding"/>
    <property type="evidence" value="ECO:0007669"/>
    <property type="project" value="TreeGrafter"/>
</dbReference>
<dbReference type="Proteomes" id="UP000824056">
    <property type="component" value="Unassembled WGS sequence"/>
</dbReference>
<evidence type="ECO:0000256" key="8">
    <source>
        <dbReference type="PROSITE-ProRule" id="PRU00169"/>
    </source>
</evidence>
<evidence type="ECO:0000256" key="2">
    <source>
        <dbReference type="ARBA" id="ARBA00022553"/>
    </source>
</evidence>
<dbReference type="EMBL" id="DXBG01000299">
    <property type="protein sequence ID" value="HIZ66746.1"/>
    <property type="molecule type" value="Genomic_DNA"/>
</dbReference>
<dbReference type="InterPro" id="IPR016032">
    <property type="entry name" value="Sig_transdc_resp-reg_C-effctor"/>
</dbReference>
<dbReference type="InterPro" id="IPR039420">
    <property type="entry name" value="WalR-like"/>
</dbReference>
<dbReference type="FunFam" id="1.10.10.10:FF:000018">
    <property type="entry name" value="DNA-binding response regulator ResD"/>
    <property type="match status" value="1"/>
</dbReference>
<dbReference type="PANTHER" id="PTHR48111:SF2">
    <property type="entry name" value="RESPONSE REGULATOR SAER"/>
    <property type="match status" value="1"/>
</dbReference>
<evidence type="ECO:0000259" key="10">
    <source>
        <dbReference type="PROSITE" id="PS50110"/>
    </source>
</evidence>
<comment type="function">
    <text evidence="7">May play the central regulatory role in sporulation. It may be an element of the effector pathway responsible for the activation of sporulation genes in response to nutritional stress. Spo0A may act in concert with spo0H (a sigma factor) to control the expression of some genes that are critical to the sporulation process.</text>
</comment>
<evidence type="ECO:0000256" key="1">
    <source>
        <dbReference type="ARBA" id="ARBA00018672"/>
    </source>
</evidence>
<accession>A0A9D2FUA4</accession>
<dbReference type="Gene3D" id="1.10.10.10">
    <property type="entry name" value="Winged helix-like DNA-binding domain superfamily/Winged helix DNA-binding domain"/>
    <property type="match status" value="1"/>
</dbReference>
<dbReference type="InterPro" id="IPR001789">
    <property type="entry name" value="Sig_transdc_resp-reg_receiver"/>
</dbReference>
<evidence type="ECO:0000256" key="3">
    <source>
        <dbReference type="ARBA" id="ARBA00023012"/>
    </source>
</evidence>